<dbReference type="EMBL" id="JBHUOV010000005">
    <property type="protein sequence ID" value="MFD2824076.1"/>
    <property type="molecule type" value="Genomic_DNA"/>
</dbReference>
<sequence length="133" mass="14972">MNLNPYLAFNGNCEEAIRFYEDVLGGEITMMMRYGEAPPEYFPVSDDMKNLVMHCTLEFNGCTFFASDNMESNAGNNFSMSIDADEEEQAVKIFESLLEGGQAIMPFDNVFWGGKFGMLVDKFGVQWMVSVGH</sequence>
<dbReference type="Gene3D" id="3.10.180.10">
    <property type="entry name" value="2,3-Dihydroxybiphenyl 1,2-Dioxygenase, domain 1"/>
    <property type="match status" value="1"/>
</dbReference>
<reference evidence="3" key="1">
    <citation type="journal article" date="2019" name="Int. J. Syst. Evol. Microbiol.">
        <title>The Global Catalogue of Microorganisms (GCM) 10K type strain sequencing project: providing services to taxonomists for standard genome sequencing and annotation.</title>
        <authorList>
            <consortium name="The Broad Institute Genomics Platform"/>
            <consortium name="The Broad Institute Genome Sequencing Center for Infectious Disease"/>
            <person name="Wu L."/>
            <person name="Ma J."/>
        </authorList>
    </citation>
    <scope>NUCLEOTIDE SEQUENCE [LARGE SCALE GENOMIC DNA]</scope>
    <source>
        <strain evidence="3">KCTC 32141</strain>
    </source>
</reference>
<dbReference type="PANTHER" id="PTHR33990">
    <property type="entry name" value="PROTEIN YJDN-RELATED"/>
    <property type="match status" value="1"/>
</dbReference>
<name>A0ABW5WRK5_9FLAO</name>
<protein>
    <submittedName>
        <fullName evidence="2">VOC family protein</fullName>
    </submittedName>
</protein>
<dbReference type="SUPFAM" id="SSF54593">
    <property type="entry name" value="Glyoxalase/Bleomycin resistance protein/Dihydroxybiphenyl dioxygenase"/>
    <property type="match status" value="1"/>
</dbReference>
<comment type="caution">
    <text evidence="2">The sequence shown here is derived from an EMBL/GenBank/DDBJ whole genome shotgun (WGS) entry which is preliminary data.</text>
</comment>
<proteinExistence type="predicted"/>
<organism evidence="2 3">
    <name type="scientific">Lacinutrix iliipiscaria</name>
    <dbReference type="NCBI Taxonomy" id="1230532"/>
    <lineage>
        <taxon>Bacteria</taxon>
        <taxon>Pseudomonadati</taxon>
        <taxon>Bacteroidota</taxon>
        <taxon>Flavobacteriia</taxon>
        <taxon>Flavobacteriales</taxon>
        <taxon>Flavobacteriaceae</taxon>
        <taxon>Lacinutrix</taxon>
    </lineage>
</organism>
<gene>
    <name evidence="2" type="ORF">ACFS5M_10360</name>
</gene>
<dbReference type="PANTHER" id="PTHR33990:SF1">
    <property type="entry name" value="PROTEIN YJDN"/>
    <property type="match status" value="1"/>
</dbReference>
<accession>A0ABW5WRK5</accession>
<evidence type="ECO:0000313" key="2">
    <source>
        <dbReference type="EMBL" id="MFD2824076.1"/>
    </source>
</evidence>
<dbReference type="RefSeq" id="WP_183489904.1">
    <property type="nucleotide sequence ID" value="NZ_JBHUOV010000005.1"/>
</dbReference>
<dbReference type="InterPro" id="IPR028973">
    <property type="entry name" value="PhnB-like"/>
</dbReference>
<dbReference type="Proteomes" id="UP001597533">
    <property type="component" value="Unassembled WGS sequence"/>
</dbReference>
<dbReference type="Pfam" id="PF06983">
    <property type="entry name" value="3-dmu-9_3-mt"/>
    <property type="match status" value="1"/>
</dbReference>
<evidence type="ECO:0000313" key="3">
    <source>
        <dbReference type="Proteomes" id="UP001597533"/>
    </source>
</evidence>
<feature type="domain" description="PhnB-like" evidence="1">
    <location>
        <begin position="4"/>
        <end position="129"/>
    </location>
</feature>
<evidence type="ECO:0000259" key="1">
    <source>
        <dbReference type="Pfam" id="PF06983"/>
    </source>
</evidence>
<dbReference type="InterPro" id="IPR029068">
    <property type="entry name" value="Glyas_Bleomycin-R_OHBP_Dase"/>
</dbReference>
<dbReference type="CDD" id="cd06588">
    <property type="entry name" value="PhnB_like"/>
    <property type="match status" value="1"/>
</dbReference>
<keyword evidence="3" id="KW-1185">Reference proteome</keyword>